<dbReference type="InterPro" id="IPR012337">
    <property type="entry name" value="RNaseH-like_sf"/>
</dbReference>
<dbReference type="InterPro" id="IPR036397">
    <property type="entry name" value="RNaseH_sf"/>
</dbReference>
<gene>
    <name evidence="1" type="ORF">KTN4_175</name>
</gene>
<evidence type="ECO:0000313" key="1">
    <source>
        <dbReference type="EMBL" id="ANM44933.1"/>
    </source>
</evidence>
<proteinExistence type="predicted"/>
<sequence>MLKLPASDEPFRVLALDPGSQNLGIAILEDKLDGSNKVVRNAFTCHLKDTNPAYAAISEVHGSRFTRMQQMSDVVLNILHTEKPHAVIVESNYLGKFAQSFAVLVECVTYVHRALYEYDRFIPLYMIDPTTVKINAGMKKVKGTTKDDVKEAMRSRTDITWNIDIDSLDDHSMDACAIAYYYLTRIV</sequence>
<protein>
    <recommendedName>
        <fullName evidence="3">Holliday junction resolvase RuvC</fullName>
    </recommendedName>
</protein>
<organism evidence="1 2">
    <name type="scientific">Pseudomonas phage KTN4</name>
    <dbReference type="NCBI Taxonomy" id="1862701"/>
    <lineage>
        <taxon>Viruses</taxon>
        <taxon>Duplodnaviria</taxon>
        <taxon>Heunggongvirae</taxon>
        <taxon>Uroviricota</taxon>
        <taxon>Caudoviricetes</taxon>
        <taxon>Chimalliviridae</taxon>
        <taxon>Phikzvirus</taxon>
        <taxon>Phikzvirus phiKZ</taxon>
    </lineage>
</organism>
<reference evidence="1 2" key="1">
    <citation type="journal article" date="2016" name="Sci. Rep.">
        <title>A proposed integrated approach for the preclinical evaluation of phage therapy in Pseudomonas infections.</title>
        <authorList>
            <person name="Danis-Wlodarczyk K."/>
            <person name="Vandenheuvel D."/>
            <person name="Jang H.B."/>
            <person name="Briers Y."/>
            <person name="Olszak T."/>
            <person name="Arabski M."/>
            <person name="Wasik S."/>
            <person name="Drabik M."/>
            <person name="Higgins G."/>
            <person name="Tyrrell J."/>
            <person name="Harvey B.J."/>
            <person name="Noben J.P."/>
            <person name="Lavigne R."/>
            <person name="Drulis-Kawa Z."/>
        </authorList>
    </citation>
    <scope>NUCLEOTIDE SEQUENCE [LARGE SCALE GENOMIC DNA]</scope>
</reference>
<evidence type="ECO:0008006" key="3">
    <source>
        <dbReference type="Google" id="ProtNLM"/>
    </source>
</evidence>
<dbReference type="GO" id="GO:0003676">
    <property type="term" value="F:nucleic acid binding"/>
    <property type="evidence" value="ECO:0007669"/>
    <property type="project" value="InterPro"/>
</dbReference>
<accession>A0A192Y5C3</accession>
<dbReference type="SUPFAM" id="SSF53098">
    <property type="entry name" value="Ribonuclease H-like"/>
    <property type="match status" value="1"/>
</dbReference>
<dbReference type="Proteomes" id="UP000224336">
    <property type="component" value="Segment"/>
</dbReference>
<dbReference type="Gene3D" id="3.30.420.10">
    <property type="entry name" value="Ribonuclease H-like superfamily/Ribonuclease H"/>
    <property type="match status" value="1"/>
</dbReference>
<evidence type="ECO:0000313" key="2">
    <source>
        <dbReference type="Proteomes" id="UP000224336"/>
    </source>
</evidence>
<dbReference type="EMBL" id="KU521356">
    <property type="protein sequence ID" value="ANM44933.1"/>
    <property type="molecule type" value="Genomic_DNA"/>
</dbReference>
<name>A0A192Y5C3_9CAUD</name>